<dbReference type="Pfam" id="PF06605">
    <property type="entry name" value="Prophage_tail"/>
    <property type="match status" value="1"/>
</dbReference>
<reference evidence="2 3" key="1">
    <citation type="submission" date="2017-05" db="EMBL/GenBank/DDBJ databases">
        <title>Butyricicoccus porcorum sp. nov. a butyrate-producing bacterium from the swine intestinal tract.</title>
        <authorList>
            <person name="Trachsel J."/>
            <person name="Humphrey S."/>
            <person name="Allen H.K."/>
        </authorList>
    </citation>
    <scope>NUCLEOTIDE SEQUENCE [LARGE SCALE GENOMIC DNA]</scope>
    <source>
        <strain evidence="2">BB10</strain>
    </source>
</reference>
<accession>A0A252F5Y3</accession>
<dbReference type="RefSeq" id="WP_087017978.1">
    <property type="nucleotide sequence ID" value="NZ_NHOC01000003.1"/>
</dbReference>
<evidence type="ECO:0000313" key="3">
    <source>
        <dbReference type="Proteomes" id="UP000194903"/>
    </source>
</evidence>
<comment type="caution">
    <text evidence="2">The sequence shown here is derived from an EMBL/GenBank/DDBJ whole genome shotgun (WGS) entry which is preliminary data.</text>
</comment>
<dbReference type="NCBIfam" id="TIGR01665">
    <property type="entry name" value="put_anti_recept"/>
    <property type="match status" value="1"/>
</dbReference>
<dbReference type="Proteomes" id="UP000194903">
    <property type="component" value="Unassembled WGS sequence"/>
</dbReference>
<dbReference type="EMBL" id="NHOC01000003">
    <property type="protein sequence ID" value="OUM21187.1"/>
    <property type="molecule type" value="Genomic_DNA"/>
</dbReference>
<dbReference type="InterPro" id="IPR007119">
    <property type="entry name" value="Phage_tail_spike_N"/>
</dbReference>
<organism evidence="2 3">
    <name type="scientific">Butyricicoccus porcorum</name>
    <dbReference type="NCBI Taxonomy" id="1945634"/>
    <lineage>
        <taxon>Bacteria</taxon>
        <taxon>Bacillati</taxon>
        <taxon>Bacillota</taxon>
        <taxon>Clostridia</taxon>
        <taxon>Eubacteriales</taxon>
        <taxon>Butyricicoccaceae</taxon>
        <taxon>Butyricicoccus</taxon>
    </lineage>
</organism>
<keyword evidence="3" id="KW-1185">Reference proteome</keyword>
<proteinExistence type="predicted"/>
<evidence type="ECO:0000313" key="2">
    <source>
        <dbReference type="EMBL" id="OUM21187.1"/>
    </source>
</evidence>
<gene>
    <name evidence="2" type="ORF">CBW42_03895</name>
</gene>
<protein>
    <recommendedName>
        <fullName evidence="1">Tail spike domain-containing protein</fullName>
    </recommendedName>
</protein>
<dbReference type="OrthoDB" id="5056238at2"/>
<sequence>MKLFRVYVDGALFYHPHLSQLSITEAKLTEDAEGVDSFTLSAPHDHPYLSRIQPMASEIMCKYGDAIVFKGRALDIGTDFYNTHSWQCEAALAYLRDSQQPPFSYTGSLCGLLELFLNNHNSSVESRKQFILGDVTVTDSNDYINRSSSEYLDTMSAVKSKLLYTHGGYLRVRYESDGNYLDWLADFDVRSAQTVEFGKNLLDVKIEESHEDRVTAIIPFGAKITETDEDGNETETDQRVTIDSVNDGKNYVCDEAAVEEIGWIWTTEIWEDVTLPQNLLTKAKVRVKILSKGISSIELTIIDESITGADIDDIHARQYVVCKSAPHGLDDTFLCTGRTRDYLNASGNTITIGAERAGIASITAKQNPEKLVQNVKIELEEQISSTERKQLYRVEIITKGSCIFTDKGMTAVLSAHVYAWNTEITAKLDASCFAWHRSSSDEAADAEWDSYHVGMKSITVTTEDVQDNASFRCEVNIQE</sequence>
<feature type="domain" description="Tail spike" evidence="1">
    <location>
        <begin position="127"/>
        <end position="365"/>
    </location>
</feature>
<dbReference type="InterPro" id="IPR010572">
    <property type="entry name" value="Tail_dom"/>
</dbReference>
<name>A0A252F5Y3_9FIRM</name>
<evidence type="ECO:0000259" key="1">
    <source>
        <dbReference type="Pfam" id="PF06605"/>
    </source>
</evidence>
<dbReference type="AlphaFoldDB" id="A0A252F5Y3"/>